<gene>
    <name evidence="3" type="ORF">XDN619_LOCUS33523</name>
</gene>
<evidence type="ECO:0000256" key="1">
    <source>
        <dbReference type="SAM" id="MobiDB-lite"/>
    </source>
</evidence>
<feature type="region of interest" description="Disordered" evidence="1">
    <location>
        <begin position="622"/>
        <end position="687"/>
    </location>
</feature>
<dbReference type="InterPro" id="IPR050951">
    <property type="entry name" value="Retrovirus_Pol_polyprotein"/>
</dbReference>
<dbReference type="PANTHER" id="PTHR37984:SF5">
    <property type="entry name" value="PROTEIN NYNRIN-LIKE"/>
    <property type="match status" value="1"/>
</dbReference>
<dbReference type="Gene3D" id="3.30.420.10">
    <property type="entry name" value="Ribonuclease H-like superfamily/Ribonuclease H"/>
    <property type="match status" value="1"/>
</dbReference>
<proteinExistence type="predicted"/>
<evidence type="ECO:0000259" key="2">
    <source>
        <dbReference type="PROSITE" id="PS50994"/>
    </source>
</evidence>
<dbReference type="SUPFAM" id="SSF53098">
    <property type="entry name" value="Ribonuclease H-like"/>
    <property type="match status" value="1"/>
</dbReference>
<reference evidence="3" key="1">
    <citation type="submission" date="2021-02" db="EMBL/GenBank/DDBJ databases">
        <authorList>
            <person name="Nowell W R."/>
        </authorList>
    </citation>
    <scope>NUCLEOTIDE SEQUENCE</scope>
</reference>
<comment type="caution">
    <text evidence="3">The sequence shown here is derived from an EMBL/GenBank/DDBJ whole genome shotgun (WGS) entry which is preliminary data.</text>
</comment>
<dbReference type="InterPro" id="IPR036397">
    <property type="entry name" value="RNaseH_sf"/>
</dbReference>
<protein>
    <recommendedName>
        <fullName evidence="2">Integrase catalytic domain-containing protein</fullName>
    </recommendedName>
</protein>
<feature type="domain" description="Integrase catalytic" evidence="2">
    <location>
        <begin position="164"/>
        <end position="331"/>
    </location>
</feature>
<feature type="region of interest" description="Disordered" evidence="1">
    <location>
        <begin position="779"/>
        <end position="804"/>
    </location>
</feature>
<feature type="compositionally biased region" description="Polar residues" evidence="1">
    <location>
        <begin position="671"/>
        <end position="685"/>
    </location>
</feature>
<dbReference type="PROSITE" id="PS50994">
    <property type="entry name" value="INTEGRASE"/>
    <property type="match status" value="1"/>
</dbReference>
<evidence type="ECO:0000313" key="4">
    <source>
        <dbReference type="Proteomes" id="UP000663887"/>
    </source>
</evidence>
<dbReference type="Pfam" id="PF00665">
    <property type="entry name" value="rve"/>
    <property type="match status" value="1"/>
</dbReference>
<sequence length="980" mass="112066">MTNRGMTYKNRKAEVAKILEFNKIDLPKELEVGGFSNIDSLISHKKNDSKLAIVRDMVRTEPIRWKNEVIEYHNVKANIHIIKGVLVFYRVKDNKLLPLVGKDWMVSIGLLYHVQNHDGHDKMQMTLQNCYYLPAIKTLMNEITRSCYDCQQYKIHGSANLQKLQNKKVVAKYTFDLLFADLTFLPSDEGKKMILNIVDTASRRAWAFPLKEKTGTQIVDAFKTLIKNDLNQHKIIAVRFDNGKEFSNKVVKDFFKEIGTRIIFGTPYHSQAAGTVESFNGHLKEKLKMKLCQSEKKTWVRNLDEVVRNYNSTIHSSLKGFSPFQAYQKFMPEVQHYIPVPREQQEELLDSERPKLFEIGDPVMNKACDIGPHDAARGLKARWKGPYFITKRYEDNRTYLMGTSEMDQEIRSTHKHLKRFWTPSPRVRNSIAFEKVRDKYFPLRIDNIDVFKEKIVTPLVSPIVEEKTTDISWSSSSTEYYYDTGDTPGELGNVARSERRHGQCSQKEQQRHRLNDNWNRGFLTHYEYSAEMRRINNLSPCNNYAFPLQNNNQPTDIITSTISLPTLIKTTQTVETVQPQQMTYSWINNQGQFPVQFQAQMIPQMQFPQPVYGQQCGFPTLQQYPGAHQQPQPDMPVTQLPIPRTPARNIAPPPSSDNQAGHTTPTKEHASTLNDSSESNTPSSNRDVEISRLIDTISSLQESVISLNKSMSTLHTEKLQMSTRIEQLSTSLRHERENVSKLTDTVEKLIQHNTTLATEQAYNTVMYGLNLKQKTGLRNITEETESTNTNSLSRSRDSLEPEPPTVAELDLSSSTEAFISYLDFSRNVSHQVRKSEVVPGINIEEVQGEALFSKVTTRVHNIQTTEINNIIPQDLLTNINAPSISTSHLNRVFNWSQDTPTDATAANIMTPNRDSNIVSKLQKHSTPQVPGSQRDLNIDAADLSRIVDDVEPVMETQEPRRGGRNLRPNPKKTDFYQAGS</sequence>
<dbReference type="AlphaFoldDB" id="A0A816ZN29"/>
<name>A0A816ZN29_9BILA</name>
<dbReference type="PANTHER" id="PTHR37984">
    <property type="entry name" value="PROTEIN CBG26694"/>
    <property type="match status" value="1"/>
</dbReference>
<feature type="region of interest" description="Disordered" evidence="1">
    <location>
        <begin position="948"/>
        <end position="980"/>
    </location>
</feature>
<dbReference type="GO" id="GO:0015074">
    <property type="term" value="P:DNA integration"/>
    <property type="evidence" value="ECO:0007669"/>
    <property type="project" value="InterPro"/>
</dbReference>
<dbReference type="InterPro" id="IPR012337">
    <property type="entry name" value="RNaseH-like_sf"/>
</dbReference>
<dbReference type="EMBL" id="CAJNRG010017049">
    <property type="protein sequence ID" value="CAF2215607.1"/>
    <property type="molecule type" value="Genomic_DNA"/>
</dbReference>
<evidence type="ECO:0000313" key="3">
    <source>
        <dbReference type="EMBL" id="CAF2215607.1"/>
    </source>
</evidence>
<organism evidence="3 4">
    <name type="scientific">Rotaria magnacalcarata</name>
    <dbReference type="NCBI Taxonomy" id="392030"/>
    <lineage>
        <taxon>Eukaryota</taxon>
        <taxon>Metazoa</taxon>
        <taxon>Spiralia</taxon>
        <taxon>Gnathifera</taxon>
        <taxon>Rotifera</taxon>
        <taxon>Eurotatoria</taxon>
        <taxon>Bdelloidea</taxon>
        <taxon>Philodinida</taxon>
        <taxon>Philodinidae</taxon>
        <taxon>Rotaria</taxon>
    </lineage>
</organism>
<dbReference type="Proteomes" id="UP000663887">
    <property type="component" value="Unassembled WGS sequence"/>
</dbReference>
<dbReference type="GO" id="GO:0003676">
    <property type="term" value="F:nucleic acid binding"/>
    <property type="evidence" value="ECO:0007669"/>
    <property type="project" value="InterPro"/>
</dbReference>
<accession>A0A816ZN29</accession>
<dbReference type="InterPro" id="IPR001584">
    <property type="entry name" value="Integrase_cat-core"/>
</dbReference>